<evidence type="ECO:0000256" key="2">
    <source>
        <dbReference type="SAM" id="Phobius"/>
    </source>
</evidence>
<accession>A0A4Y8TUQ7</accession>
<protein>
    <submittedName>
        <fullName evidence="3">Phage holin family protein</fullName>
    </submittedName>
</protein>
<dbReference type="Proteomes" id="UP000297638">
    <property type="component" value="Unassembled WGS sequence"/>
</dbReference>
<proteinExistence type="predicted"/>
<feature type="region of interest" description="Disordered" evidence="1">
    <location>
        <begin position="1"/>
        <end position="24"/>
    </location>
</feature>
<sequence>MMYRLLSDREYGETMSEAESTQADESLKSSVKSAKAQVDGLKELVPQQLSDEIKLATTVLKGKGISIGMAAALAGAALLVVLLFVIAVVVTLVNVLALWLPGWAAALIVAGFFLLIAVILGLVGYAKVKKALPLKPEAAIRGLRHDLGVLKDGSAFDVSTLDEPLKKKSAEDEDEADKKKEPKPPAPSADELLLRTKRRRRQIQALRDNLGESVQAPLAKIDKVRSFTQSAGEKFSGAAAKAKGFVRPSSSSSSEDQSEADRVGSNRLEQVRPYIVMAGSGVALAAVLRALFKRS</sequence>
<evidence type="ECO:0000256" key="1">
    <source>
        <dbReference type="SAM" id="MobiDB-lite"/>
    </source>
</evidence>
<feature type="transmembrane region" description="Helical" evidence="2">
    <location>
        <begin position="70"/>
        <end position="97"/>
    </location>
</feature>
<evidence type="ECO:0000313" key="4">
    <source>
        <dbReference type="Proteomes" id="UP000297638"/>
    </source>
</evidence>
<dbReference type="AlphaFoldDB" id="A0A4Y8TUQ7"/>
<dbReference type="EMBL" id="SPDS01000002">
    <property type="protein sequence ID" value="TFH55075.1"/>
    <property type="molecule type" value="Genomic_DNA"/>
</dbReference>
<comment type="caution">
    <text evidence="3">The sequence shown here is derived from an EMBL/GenBank/DDBJ whole genome shotgun (WGS) entry which is preliminary data.</text>
</comment>
<feature type="compositionally biased region" description="Basic and acidic residues" evidence="1">
    <location>
        <begin position="1"/>
        <end position="12"/>
    </location>
</feature>
<gene>
    <name evidence="3" type="ORF">EXY26_14020</name>
</gene>
<feature type="region of interest" description="Disordered" evidence="1">
    <location>
        <begin position="238"/>
        <end position="266"/>
    </location>
</feature>
<feature type="region of interest" description="Disordered" evidence="1">
    <location>
        <begin position="165"/>
        <end position="194"/>
    </location>
</feature>
<keyword evidence="2" id="KW-1133">Transmembrane helix</keyword>
<feature type="transmembrane region" description="Helical" evidence="2">
    <location>
        <begin position="103"/>
        <end position="126"/>
    </location>
</feature>
<dbReference type="Pfam" id="PF07332">
    <property type="entry name" value="Phage_holin_3_6"/>
    <property type="match status" value="1"/>
</dbReference>
<keyword evidence="2" id="KW-0472">Membrane</keyword>
<feature type="compositionally biased region" description="Basic and acidic residues" evidence="1">
    <location>
        <begin position="165"/>
        <end position="183"/>
    </location>
</feature>
<keyword evidence="2" id="KW-0812">Transmembrane</keyword>
<feature type="compositionally biased region" description="Low complexity" evidence="1">
    <location>
        <begin position="238"/>
        <end position="254"/>
    </location>
</feature>
<dbReference type="InterPro" id="IPR009937">
    <property type="entry name" value="Phage_holin_3_6"/>
</dbReference>
<name>A0A4Y8TUQ7_9MICC</name>
<evidence type="ECO:0000313" key="3">
    <source>
        <dbReference type="EMBL" id="TFH55075.1"/>
    </source>
</evidence>
<reference evidence="3 4" key="1">
    <citation type="submission" date="2019-03" db="EMBL/GenBank/DDBJ databases">
        <title>Glutamicibacter sp. LJH19 genome.</title>
        <authorList>
            <person name="Sinai Borker S."/>
            <person name="Kumar R."/>
        </authorList>
    </citation>
    <scope>NUCLEOTIDE SEQUENCE [LARGE SCALE GENOMIC DNA]</scope>
    <source>
        <strain evidence="3 4">LJH19</strain>
    </source>
</reference>
<organism evidence="3 4">
    <name type="scientific">Glutamicibacter arilaitensis</name>
    <dbReference type="NCBI Taxonomy" id="256701"/>
    <lineage>
        <taxon>Bacteria</taxon>
        <taxon>Bacillati</taxon>
        <taxon>Actinomycetota</taxon>
        <taxon>Actinomycetes</taxon>
        <taxon>Micrococcales</taxon>
        <taxon>Micrococcaceae</taxon>
        <taxon>Glutamicibacter</taxon>
    </lineage>
</organism>